<evidence type="ECO:0000256" key="6">
    <source>
        <dbReference type="ARBA" id="ARBA00023277"/>
    </source>
</evidence>
<evidence type="ECO:0000256" key="2">
    <source>
        <dbReference type="ARBA" id="ARBA00022525"/>
    </source>
</evidence>
<dbReference type="Proteomes" id="UP000001822">
    <property type="component" value="Chromosome"/>
</dbReference>
<dbReference type="GO" id="GO:0005576">
    <property type="term" value="C:extracellular region"/>
    <property type="evidence" value="ECO:0007669"/>
    <property type="project" value="UniProtKB-SubCell"/>
</dbReference>
<gene>
    <name evidence="8" type="ordered locus">CHU_2408</name>
</gene>
<keyword evidence="4" id="KW-0732">Signal</keyword>
<dbReference type="GO" id="GO:0030600">
    <property type="term" value="F:feruloyl esterase activity"/>
    <property type="evidence" value="ECO:0007669"/>
    <property type="project" value="InterPro"/>
</dbReference>
<keyword evidence="5" id="KW-0378">Hydrolase</keyword>
<organism evidence="8 9">
    <name type="scientific">Cytophaga hutchinsonii (strain ATCC 33406 / DSM 1761 / CIP 103989 / NBRC 15051 / NCIMB 9469 / D465)</name>
    <dbReference type="NCBI Taxonomy" id="269798"/>
    <lineage>
        <taxon>Bacteria</taxon>
        <taxon>Pseudomonadati</taxon>
        <taxon>Bacteroidota</taxon>
        <taxon>Cytophagia</taxon>
        <taxon>Cytophagales</taxon>
        <taxon>Cytophagaceae</taxon>
        <taxon>Cytophaga</taxon>
    </lineage>
</organism>
<keyword evidence="2" id="KW-0964">Secreted</keyword>
<keyword evidence="3" id="KW-0858">Xylan degradation</keyword>
<protein>
    <submittedName>
        <fullName evidence="8">Esterase-related protein, carbohydrate esterase family 1 protein</fullName>
    </submittedName>
</protein>
<keyword evidence="7" id="KW-0624">Polysaccharide degradation</keyword>
<dbReference type="EMBL" id="CP000383">
    <property type="protein sequence ID" value="ABG59664.1"/>
    <property type="molecule type" value="Genomic_DNA"/>
</dbReference>
<dbReference type="AlphaFoldDB" id="A0A6N4STX2"/>
<dbReference type="SUPFAM" id="SSF53474">
    <property type="entry name" value="alpha/beta-Hydrolases"/>
    <property type="match status" value="1"/>
</dbReference>
<name>A0A6N4STX2_CYTH3</name>
<evidence type="ECO:0000256" key="1">
    <source>
        <dbReference type="ARBA" id="ARBA00004613"/>
    </source>
</evidence>
<sequence length="316" mass="35619">MIMWRKFEGMKTVQLICIKMSCIMLFFVSGYAKGTQEEHTMQFGEEKTTYLLHLPKGYIQGKAYSLVVNFHGLGSAAIKHQHYCQLDAVADKEGFIAVYPQSYHQGWNAGLGFTSYIQGHDDIAYFNALLDTLEAAYSIDKNRIYVTGVSLGGSFTYRIACEMSKRIAAIASVSGLMSDSTLIYCTPERSVPVMHIHGTKDHIMRYTGMKQAFGAEEVVRLWALKDQCENKPDTVFVPNTSKKDHTSSILIKYTHCANGSEVWFYKIYNGGHTWPGAAKAFKLMGRKSKDFNGSQAIWDFFETFTLQTGVSMQTRK</sequence>
<dbReference type="Gene3D" id="3.40.50.1820">
    <property type="entry name" value="alpha/beta hydrolase"/>
    <property type="match status" value="1"/>
</dbReference>
<evidence type="ECO:0000256" key="5">
    <source>
        <dbReference type="ARBA" id="ARBA00022801"/>
    </source>
</evidence>
<accession>A0A6N4STX2</accession>
<dbReference type="KEGG" id="chu:CHU_2408"/>
<reference evidence="8 9" key="1">
    <citation type="journal article" date="2007" name="Appl. Environ. Microbiol.">
        <title>Genome sequence of the cellulolytic gliding bacterium Cytophaga hutchinsonii.</title>
        <authorList>
            <person name="Xie G."/>
            <person name="Bruce D.C."/>
            <person name="Challacombe J.F."/>
            <person name="Chertkov O."/>
            <person name="Detter J.C."/>
            <person name="Gilna P."/>
            <person name="Han C.S."/>
            <person name="Lucas S."/>
            <person name="Misra M."/>
            <person name="Myers G.L."/>
            <person name="Richardson P."/>
            <person name="Tapia R."/>
            <person name="Thayer N."/>
            <person name="Thompson L.S."/>
            <person name="Brettin T.S."/>
            <person name="Henrissat B."/>
            <person name="Wilson D.B."/>
            <person name="McBride M.J."/>
        </authorList>
    </citation>
    <scope>NUCLEOTIDE SEQUENCE [LARGE SCALE GENOMIC DNA]</scope>
    <source>
        <strain evidence="9">ATCC 33406 / DSM 1761 / CIP 103989 / NBRC 15051 / NCIMB 9469 / D465</strain>
    </source>
</reference>
<dbReference type="GO" id="GO:0045493">
    <property type="term" value="P:xylan catabolic process"/>
    <property type="evidence" value="ECO:0007669"/>
    <property type="project" value="UniProtKB-KW"/>
</dbReference>
<dbReference type="InterPro" id="IPR000801">
    <property type="entry name" value="Esterase-like"/>
</dbReference>
<dbReference type="Pfam" id="PF00756">
    <property type="entry name" value="Esterase"/>
    <property type="match status" value="1"/>
</dbReference>
<dbReference type="PANTHER" id="PTHR38050">
    <property type="match status" value="1"/>
</dbReference>
<keyword evidence="6" id="KW-0119">Carbohydrate metabolism</keyword>
<proteinExistence type="predicted"/>
<evidence type="ECO:0000256" key="7">
    <source>
        <dbReference type="ARBA" id="ARBA00023326"/>
    </source>
</evidence>
<dbReference type="PANTHER" id="PTHR38050:SF2">
    <property type="entry name" value="FERULOYL ESTERASE C-RELATED"/>
    <property type="match status" value="1"/>
</dbReference>
<evidence type="ECO:0000313" key="9">
    <source>
        <dbReference type="Proteomes" id="UP000001822"/>
    </source>
</evidence>
<dbReference type="InterPro" id="IPR043595">
    <property type="entry name" value="FaeB/C/D"/>
</dbReference>
<evidence type="ECO:0000313" key="8">
    <source>
        <dbReference type="EMBL" id="ABG59664.1"/>
    </source>
</evidence>
<dbReference type="InterPro" id="IPR029058">
    <property type="entry name" value="AB_hydrolase_fold"/>
</dbReference>
<comment type="subcellular location">
    <subcellularLocation>
        <location evidence="1">Secreted</location>
    </subcellularLocation>
</comment>
<evidence type="ECO:0000256" key="3">
    <source>
        <dbReference type="ARBA" id="ARBA00022651"/>
    </source>
</evidence>
<keyword evidence="9" id="KW-1185">Reference proteome</keyword>
<evidence type="ECO:0000256" key="4">
    <source>
        <dbReference type="ARBA" id="ARBA00022729"/>
    </source>
</evidence>